<name>A0ACC2XJH4_9TREE</name>
<dbReference type="Proteomes" id="UP001234202">
    <property type="component" value="Unassembled WGS sequence"/>
</dbReference>
<evidence type="ECO:0000313" key="1">
    <source>
        <dbReference type="EMBL" id="KAJ9123755.1"/>
    </source>
</evidence>
<dbReference type="EMBL" id="JASBWV010000011">
    <property type="protein sequence ID" value="KAJ9123755.1"/>
    <property type="molecule type" value="Genomic_DNA"/>
</dbReference>
<proteinExistence type="predicted"/>
<comment type="caution">
    <text evidence="1">The sequence shown here is derived from an EMBL/GenBank/DDBJ whole genome shotgun (WGS) entry which is preliminary data.</text>
</comment>
<protein>
    <submittedName>
        <fullName evidence="1">Uncharacterized protein</fullName>
    </submittedName>
</protein>
<keyword evidence="2" id="KW-1185">Reference proteome</keyword>
<gene>
    <name evidence="1" type="ORF">QFC24_003529</name>
</gene>
<accession>A0ACC2XJH4</accession>
<sequence length="223" mass="24005">MSERSTLLYNLGLFGFTSVLFLSYSIVFARHVYKGLSSDILDELVWVTALAATIFYAQAVHASYSTYIESQGGALPPLTIGPFTILPGIIGQAATPVLGSAATYQPISTERETFDRSMTATPELEDEDSGYSGDNSIIVSPPTPTGSEGGFDSPRLQTPGYELFTSPKVRVHPEGTPSKPSALIRKISGDWFGRRAEAADDLERGNETYGLGMGSVDNPRVRV</sequence>
<evidence type="ECO:0000313" key="2">
    <source>
        <dbReference type="Proteomes" id="UP001234202"/>
    </source>
</evidence>
<reference evidence="1" key="1">
    <citation type="submission" date="2023-04" db="EMBL/GenBank/DDBJ databases">
        <title>Draft Genome sequencing of Naganishia species isolated from polar environments using Oxford Nanopore Technology.</title>
        <authorList>
            <person name="Leo P."/>
            <person name="Venkateswaran K."/>
        </authorList>
    </citation>
    <scope>NUCLEOTIDE SEQUENCE</scope>
    <source>
        <strain evidence="1">DBVPG 5303</strain>
    </source>
</reference>
<organism evidence="1 2">
    <name type="scientific">Naganishia onofrii</name>
    <dbReference type="NCBI Taxonomy" id="1851511"/>
    <lineage>
        <taxon>Eukaryota</taxon>
        <taxon>Fungi</taxon>
        <taxon>Dikarya</taxon>
        <taxon>Basidiomycota</taxon>
        <taxon>Agaricomycotina</taxon>
        <taxon>Tremellomycetes</taxon>
        <taxon>Filobasidiales</taxon>
        <taxon>Filobasidiaceae</taxon>
        <taxon>Naganishia</taxon>
    </lineage>
</organism>